<proteinExistence type="predicted"/>
<feature type="non-terminal residue" evidence="3">
    <location>
        <position position="125"/>
    </location>
</feature>
<evidence type="ECO:0000259" key="2">
    <source>
        <dbReference type="Pfam" id="PF01549"/>
    </source>
</evidence>
<evidence type="ECO:0000256" key="1">
    <source>
        <dbReference type="SAM" id="SignalP"/>
    </source>
</evidence>
<keyword evidence="1" id="KW-0732">Signal</keyword>
<dbReference type="PANTHER" id="PTHR46707:SF1">
    <property type="entry name" value="COEXPRESSED WITH POLYCYSTINS-RELATED"/>
    <property type="match status" value="1"/>
</dbReference>
<name>A0AAV5TGJ1_9BILA</name>
<dbReference type="Pfam" id="PF01549">
    <property type="entry name" value="ShK"/>
    <property type="match status" value="2"/>
</dbReference>
<feature type="non-terminal residue" evidence="3">
    <location>
        <position position="1"/>
    </location>
</feature>
<keyword evidence="4" id="KW-1185">Reference proteome</keyword>
<feature type="domain" description="ShKT" evidence="2">
    <location>
        <begin position="33"/>
        <end position="66"/>
    </location>
</feature>
<accession>A0AAV5TGJ1</accession>
<dbReference type="Proteomes" id="UP001432027">
    <property type="component" value="Unassembled WGS sequence"/>
</dbReference>
<feature type="domain" description="ShKT" evidence="2">
    <location>
        <begin position="84"/>
        <end position="120"/>
    </location>
</feature>
<gene>
    <name evidence="3" type="ORF">PENTCL1PPCAC_15634</name>
</gene>
<organism evidence="3 4">
    <name type="scientific">Pristionchus entomophagus</name>
    <dbReference type="NCBI Taxonomy" id="358040"/>
    <lineage>
        <taxon>Eukaryota</taxon>
        <taxon>Metazoa</taxon>
        <taxon>Ecdysozoa</taxon>
        <taxon>Nematoda</taxon>
        <taxon>Chromadorea</taxon>
        <taxon>Rhabditida</taxon>
        <taxon>Rhabditina</taxon>
        <taxon>Diplogasteromorpha</taxon>
        <taxon>Diplogasteroidea</taxon>
        <taxon>Neodiplogasteridae</taxon>
        <taxon>Pristionchus</taxon>
    </lineage>
</organism>
<dbReference type="InterPro" id="IPR003582">
    <property type="entry name" value="ShKT_dom"/>
</dbReference>
<dbReference type="EMBL" id="BTSX01000004">
    <property type="protein sequence ID" value="GMS93459.1"/>
    <property type="molecule type" value="Genomic_DNA"/>
</dbReference>
<dbReference type="AlphaFoldDB" id="A0AAV5TGJ1"/>
<dbReference type="PANTHER" id="PTHR46707">
    <property type="entry name" value="PROTEIN CBG07468"/>
    <property type="match status" value="1"/>
</dbReference>
<evidence type="ECO:0000313" key="3">
    <source>
        <dbReference type="EMBL" id="GMS93459.1"/>
    </source>
</evidence>
<protein>
    <recommendedName>
        <fullName evidence="2">ShKT domain-containing protein</fullName>
    </recommendedName>
</protein>
<sequence length="125" mass="12907">TSASSSRSMPSIVSVLALSSMVALGAAQCGSSDHPSCAAWNRNVNFCTSSTYSVATHQLYCPRLCGNLGCTTTTTAAPRAAGTNANTNCAKWAANTTTLFCVNTLTAAQKTMYCANTCAFEIVST</sequence>
<feature type="signal peptide" evidence="1">
    <location>
        <begin position="1"/>
        <end position="27"/>
    </location>
</feature>
<evidence type="ECO:0000313" key="4">
    <source>
        <dbReference type="Proteomes" id="UP001432027"/>
    </source>
</evidence>
<feature type="chain" id="PRO_5043327466" description="ShKT domain-containing protein" evidence="1">
    <location>
        <begin position="28"/>
        <end position="125"/>
    </location>
</feature>
<comment type="caution">
    <text evidence="3">The sequence shown here is derived from an EMBL/GenBank/DDBJ whole genome shotgun (WGS) entry which is preliminary data.</text>
</comment>
<reference evidence="3" key="1">
    <citation type="submission" date="2023-10" db="EMBL/GenBank/DDBJ databases">
        <title>Genome assembly of Pristionchus species.</title>
        <authorList>
            <person name="Yoshida K."/>
            <person name="Sommer R.J."/>
        </authorList>
    </citation>
    <scope>NUCLEOTIDE SEQUENCE</scope>
    <source>
        <strain evidence="3">RS0144</strain>
    </source>
</reference>